<evidence type="ECO:0000313" key="3">
    <source>
        <dbReference type="EMBL" id="KIE09274.1"/>
    </source>
</evidence>
<keyword evidence="4" id="KW-1185">Reference proteome</keyword>
<dbReference type="OrthoDB" id="511440at2"/>
<sequence length="285" mass="32052">MSNNQKFKYLSLAYCAYLALTIYWHFHYIGPVQFLGEMQISLFGKQWSSVSLIILHIPVISFITYLRNRVQSQNPDKNFSAEWNVIDDLTKNRLLQNALVPIIILIIGFVVLNITLAQSFGKDIGTINIAQLTDGKIAEHSFYANISGYPDPNVLVTQKGTSMPRVYIPLRENSQSNAPVHLIISLDKGDIEEYVHQDPKSETVTVSGFVTEGGEGVVKTWLEKQGTVISDSYWTITPKVNLSSRSRAKYFSGFIAVAFSSYAAFIFYRNCQKQTASPHSTHRGI</sequence>
<comment type="caution">
    <text evidence="3">The sequence shown here is derived from an EMBL/GenBank/DDBJ whole genome shotgun (WGS) entry which is preliminary data.</text>
</comment>
<dbReference type="EMBL" id="JHEG04000001">
    <property type="protein sequence ID" value="KAF3884983.1"/>
    <property type="molecule type" value="Genomic_DNA"/>
</dbReference>
<organism evidence="3">
    <name type="scientific">Tolypothrix bouteillei VB521301</name>
    <dbReference type="NCBI Taxonomy" id="1479485"/>
    <lineage>
        <taxon>Bacteria</taxon>
        <taxon>Bacillati</taxon>
        <taxon>Cyanobacteriota</taxon>
        <taxon>Cyanophyceae</taxon>
        <taxon>Nostocales</taxon>
        <taxon>Tolypothrichaceae</taxon>
        <taxon>Tolypothrix</taxon>
    </lineage>
</organism>
<keyword evidence="1" id="KW-0812">Transmembrane</keyword>
<evidence type="ECO:0000313" key="4">
    <source>
        <dbReference type="Proteomes" id="UP000029738"/>
    </source>
</evidence>
<keyword evidence="1" id="KW-1133">Transmembrane helix</keyword>
<name>A0A0C1QUT7_9CYAN</name>
<evidence type="ECO:0000313" key="2">
    <source>
        <dbReference type="EMBL" id="KAF3884983.1"/>
    </source>
</evidence>
<protein>
    <submittedName>
        <fullName evidence="3">Uncharacterized protein</fullName>
    </submittedName>
</protein>
<dbReference type="EMBL" id="JHEG02000058">
    <property type="protein sequence ID" value="KIE09274.1"/>
    <property type="molecule type" value="Genomic_DNA"/>
</dbReference>
<proteinExistence type="predicted"/>
<gene>
    <name evidence="3" type="ORF">DA73_0233385</name>
    <name evidence="2" type="ORF">DA73_0400005525</name>
</gene>
<reference evidence="3" key="1">
    <citation type="journal article" date="2015" name="Genome Announc.">
        <title>Draft Genome Sequence of Tolypothrix boutellei Strain VB521301.</title>
        <authorList>
            <person name="Chandrababunaidu M.M."/>
            <person name="Singh D."/>
            <person name="Sen D."/>
            <person name="Bhan S."/>
            <person name="Das S."/>
            <person name="Gupta A."/>
            <person name="Adhikary S.P."/>
            <person name="Tripathy S."/>
        </authorList>
    </citation>
    <scope>NUCLEOTIDE SEQUENCE</scope>
    <source>
        <strain evidence="3">VB521301</strain>
    </source>
</reference>
<reference evidence="2" key="2">
    <citation type="submission" date="2019-11" db="EMBL/GenBank/DDBJ databases">
        <title>Improved Assembly of Tolypothrix boutellei genome.</title>
        <authorList>
            <person name="Sarangi A.N."/>
            <person name="Mukherjee M."/>
            <person name="Ghosh S."/>
            <person name="Singh D."/>
            <person name="Das A."/>
            <person name="Kant S."/>
            <person name="Prusty A."/>
            <person name="Tripathy S."/>
        </authorList>
    </citation>
    <scope>NUCLEOTIDE SEQUENCE</scope>
    <source>
        <strain evidence="2">VB521301</strain>
    </source>
</reference>
<feature type="transmembrane region" description="Helical" evidence="1">
    <location>
        <begin position="46"/>
        <end position="66"/>
    </location>
</feature>
<accession>A0A0C1QUT7</accession>
<feature type="transmembrane region" description="Helical" evidence="1">
    <location>
        <begin position="98"/>
        <end position="116"/>
    </location>
</feature>
<feature type="transmembrane region" description="Helical" evidence="1">
    <location>
        <begin position="7"/>
        <end position="26"/>
    </location>
</feature>
<feature type="transmembrane region" description="Helical" evidence="1">
    <location>
        <begin position="250"/>
        <end position="268"/>
    </location>
</feature>
<evidence type="ECO:0000256" key="1">
    <source>
        <dbReference type="SAM" id="Phobius"/>
    </source>
</evidence>
<dbReference type="RefSeq" id="WP_038088928.1">
    <property type="nucleotide sequence ID" value="NZ_JHEG04000001.1"/>
</dbReference>
<keyword evidence="1" id="KW-0472">Membrane</keyword>
<dbReference type="AlphaFoldDB" id="A0A0C1QUT7"/>
<dbReference type="Proteomes" id="UP000029738">
    <property type="component" value="Unassembled WGS sequence"/>
</dbReference>